<keyword evidence="8" id="KW-1185">Reference proteome</keyword>
<evidence type="ECO:0000256" key="3">
    <source>
        <dbReference type="ARBA" id="ARBA00023027"/>
    </source>
</evidence>
<evidence type="ECO:0000313" key="7">
    <source>
        <dbReference type="EMBL" id="MEQ4482608.1"/>
    </source>
</evidence>
<proteinExistence type="inferred from homology"/>
<dbReference type="InterPro" id="IPR006139">
    <property type="entry name" value="D-isomer_2_OHA_DH_cat_dom"/>
</dbReference>
<accession>A0ABV1KR99</accession>
<comment type="similarity">
    <text evidence="1 4">Belongs to the D-isomer specific 2-hydroxyacid dehydrogenase family.</text>
</comment>
<sequence>MTTAKGKAKSKPKVLITPKSFANYKDTIYPIIEAQGYEIIENRLGRTMTEEEIIGIASLGVVGIIIGIDPLPANVLERCVDLRAISKYGMGMDNIDLDKARELNIEVRNAAGTNNVSVAEHAIGLLFAAARRISQNVADVKRGNWQRVMGIELTGKTIGLVGGGQIGREVALRAKGIGMQVMLYDPFLRDEAYLTDNGIRRAEQLETLLEQSDVVSLHLPYTADTKHLINERTISRMKRSALLINTSRGELVNEDALYEALASNRIAVAAQDVFSVEPPEAGNKLLGLDNFLLTSHTGAFTKEAVERMATVSTRNLLEMLAGANEGSN</sequence>
<dbReference type="Proteomes" id="UP001493487">
    <property type="component" value="Unassembled WGS sequence"/>
</dbReference>
<name>A0ABV1KR99_9BACL</name>
<dbReference type="SUPFAM" id="SSF52283">
    <property type="entry name" value="Formate/glycerate dehydrogenase catalytic domain-like"/>
    <property type="match status" value="1"/>
</dbReference>
<evidence type="ECO:0000313" key="8">
    <source>
        <dbReference type="Proteomes" id="UP001493487"/>
    </source>
</evidence>
<evidence type="ECO:0000259" key="6">
    <source>
        <dbReference type="Pfam" id="PF02826"/>
    </source>
</evidence>
<dbReference type="EMBL" id="JASKHM010000004">
    <property type="protein sequence ID" value="MEQ4482608.1"/>
    <property type="molecule type" value="Genomic_DNA"/>
</dbReference>
<dbReference type="InterPro" id="IPR050857">
    <property type="entry name" value="D-2-hydroxyacid_DH"/>
</dbReference>
<comment type="caution">
    <text evidence="7">The sequence shown here is derived from an EMBL/GenBank/DDBJ whole genome shotgun (WGS) entry which is preliminary data.</text>
</comment>
<dbReference type="PROSITE" id="PS00671">
    <property type="entry name" value="D_2_HYDROXYACID_DH_3"/>
    <property type="match status" value="1"/>
</dbReference>
<dbReference type="CDD" id="cd12172">
    <property type="entry name" value="PGDH_like_2"/>
    <property type="match status" value="1"/>
</dbReference>
<feature type="domain" description="D-isomer specific 2-hydroxyacid dehydrogenase catalytic" evidence="5">
    <location>
        <begin position="29"/>
        <end position="323"/>
    </location>
</feature>
<keyword evidence="3" id="KW-0520">NAD</keyword>
<organism evidence="7 8">
    <name type="scientific">Cohnella silvisoli</name>
    <dbReference type="NCBI Taxonomy" id="2873699"/>
    <lineage>
        <taxon>Bacteria</taxon>
        <taxon>Bacillati</taxon>
        <taxon>Bacillota</taxon>
        <taxon>Bacilli</taxon>
        <taxon>Bacillales</taxon>
        <taxon>Paenibacillaceae</taxon>
        <taxon>Cohnella</taxon>
    </lineage>
</organism>
<dbReference type="PROSITE" id="PS00670">
    <property type="entry name" value="D_2_HYDROXYACID_DH_2"/>
    <property type="match status" value="1"/>
</dbReference>
<dbReference type="RefSeq" id="WP_232184644.1">
    <property type="nucleotide sequence ID" value="NZ_JAIOAP010000003.1"/>
</dbReference>
<evidence type="ECO:0000259" key="5">
    <source>
        <dbReference type="Pfam" id="PF00389"/>
    </source>
</evidence>
<protein>
    <submittedName>
        <fullName evidence="7">Phosphoglycerate dehydrogenase</fullName>
    </submittedName>
</protein>
<keyword evidence="2 4" id="KW-0560">Oxidoreductase</keyword>
<dbReference type="Pfam" id="PF02826">
    <property type="entry name" value="2-Hacid_dh_C"/>
    <property type="match status" value="1"/>
</dbReference>
<dbReference type="InterPro" id="IPR006140">
    <property type="entry name" value="D-isomer_DH_NAD-bd"/>
</dbReference>
<dbReference type="Pfam" id="PF00389">
    <property type="entry name" value="2-Hacid_dh"/>
    <property type="match status" value="1"/>
</dbReference>
<reference evidence="7 8" key="1">
    <citation type="journal article" date="2023" name="Genome Announc.">
        <title>Pan-Genome Analyses of the Genus Cohnella and Proposal of the Novel Species Cohnella silvisoli sp. nov., Isolated from Forest Soil.</title>
        <authorList>
            <person name="Wang C."/>
            <person name="Mao L."/>
            <person name="Bao G."/>
            <person name="Zhu H."/>
        </authorList>
    </citation>
    <scope>NUCLEOTIDE SEQUENCE [LARGE SCALE GENOMIC DNA]</scope>
    <source>
        <strain evidence="7 8">NL03-T5-1</strain>
    </source>
</reference>
<evidence type="ECO:0000256" key="1">
    <source>
        <dbReference type="ARBA" id="ARBA00005854"/>
    </source>
</evidence>
<evidence type="ECO:0000256" key="4">
    <source>
        <dbReference type="RuleBase" id="RU003719"/>
    </source>
</evidence>
<dbReference type="PANTHER" id="PTHR42789:SF1">
    <property type="entry name" value="D-ISOMER SPECIFIC 2-HYDROXYACID DEHYDROGENASE FAMILY PROTEIN (AFU_ORTHOLOGUE AFUA_6G10090)"/>
    <property type="match status" value="1"/>
</dbReference>
<gene>
    <name evidence="7" type="ORF">QJS35_09395</name>
</gene>
<evidence type="ECO:0000256" key="2">
    <source>
        <dbReference type="ARBA" id="ARBA00023002"/>
    </source>
</evidence>
<dbReference type="InterPro" id="IPR029753">
    <property type="entry name" value="D-isomer_DH_CS"/>
</dbReference>
<feature type="domain" description="D-isomer specific 2-hydroxyacid dehydrogenase NAD-binding" evidence="6">
    <location>
        <begin position="123"/>
        <end position="298"/>
    </location>
</feature>
<dbReference type="InterPro" id="IPR036291">
    <property type="entry name" value="NAD(P)-bd_dom_sf"/>
</dbReference>
<dbReference type="SUPFAM" id="SSF51735">
    <property type="entry name" value="NAD(P)-binding Rossmann-fold domains"/>
    <property type="match status" value="1"/>
</dbReference>
<dbReference type="Gene3D" id="3.40.50.720">
    <property type="entry name" value="NAD(P)-binding Rossmann-like Domain"/>
    <property type="match status" value="2"/>
</dbReference>
<dbReference type="PANTHER" id="PTHR42789">
    <property type="entry name" value="D-ISOMER SPECIFIC 2-HYDROXYACID DEHYDROGENASE FAMILY PROTEIN (AFU_ORTHOLOGUE AFUA_6G10090)"/>
    <property type="match status" value="1"/>
</dbReference>